<dbReference type="RefSeq" id="WP_153825392.1">
    <property type="nucleotide sequence ID" value="NZ_WJIE01000043.1"/>
</dbReference>
<dbReference type="OrthoDB" id="264195at2"/>
<evidence type="ECO:0000313" key="3">
    <source>
        <dbReference type="Proteomes" id="UP000440224"/>
    </source>
</evidence>
<dbReference type="AlphaFoldDB" id="A0A6N7Q2Q2"/>
<keyword evidence="3" id="KW-1185">Reference proteome</keyword>
<organism evidence="2 3">
    <name type="scientific">Polyangium spumosum</name>
    <dbReference type="NCBI Taxonomy" id="889282"/>
    <lineage>
        <taxon>Bacteria</taxon>
        <taxon>Pseudomonadati</taxon>
        <taxon>Myxococcota</taxon>
        <taxon>Polyangia</taxon>
        <taxon>Polyangiales</taxon>
        <taxon>Polyangiaceae</taxon>
        <taxon>Polyangium</taxon>
    </lineage>
</organism>
<evidence type="ECO:0000313" key="2">
    <source>
        <dbReference type="EMBL" id="MRG98628.1"/>
    </source>
</evidence>
<feature type="region of interest" description="Disordered" evidence="1">
    <location>
        <begin position="118"/>
        <end position="141"/>
    </location>
</feature>
<evidence type="ECO:0000256" key="1">
    <source>
        <dbReference type="SAM" id="MobiDB-lite"/>
    </source>
</evidence>
<comment type="caution">
    <text evidence="2">The sequence shown here is derived from an EMBL/GenBank/DDBJ whole genome shotgun (WGS) entry which is preliminary data.</text>
</comment>
<dbReference type="Proteomes" id="UP000440224">
    <property type="component" value="Unassembled WGS sequence"/>
</dbReference>
<dbReference type="EMBL" id="WJIE01000043">
    <property type="protein sequence ID" value="MRG98628.1"/>
    <property type="molecule type" value="Genomic_DNA"/>
</dbReference>
<name>A0A6N7Q2Q2_9BACT</name>
<accession>A0A6N7Q2Q2</accession>
<gene>
    <name evidence="2" type="ORF">GF068_42965</name>
</gene>
<sequence length="318" mass="33742">MAVLGSAWSSSALAADELPHHRVELTADRTLPGCANAFEFTAILTNWVPVSTIDPTAARALVVRIRRLPDGGKSVDTTITDDNGVASTDHRDYSPATDCFKVLYWTAFDAATRIRAAAPKKDEAPAPPPTPLPSPKPAPCPQCPACPPPPPVAAPAPRRVFVALGGLVSHGLMPDTAPGLRVAGGLQLPQLSLELDVRWMPLWKTRPLEFTEAEMHTFTVTGGACLRRPPLLGCLFAAGGAVGSAALNLGFDAHIVRGFFGVGARSAVELPFSEHLAARAEVEFAVAMFGTRLDVHRPSLWETLRPTFMGGGALVYAF</sequence>
<protein>
    <submittedName>
        <fullName evidence="2">Uncharacterized protein</fullName>
    </submittedName>
</protein>
<reference evidence="2 3" key="1">
    <citation type="submission" date="2019-10" db="EMBL/GenBank/DDBJ databases">
        <title>A soil myxobacterium in the family Polyangiaceae.</title>
        <authorList>
            <person name="Li Y."/>
            <person name="Wang J."/>
        </authorList>
    </citation>
    <scope>NUCLEOTIDE SEQUENCE [LARGE SCALE GENOMIC DNA]</scope>
    <source>
        <strain evidence="2 3">DSM 14734</strain>
    </source>
</reference>
<feature type="compositionally biased region" description="Pro residues" evidence="1">
    <location>
        <begin position="125"/>
        <end position="141"/>
    </location>
</feature>
<proteinExistence type="predicted"/>